<dbReference type="EMBL" id="DXGE01000016">
    <property type="protein sequence ID" value="HIW85609.1"/>
    <property type="molecule type" value="Genomic_DNA"/>
</dbReference>
<dbReference type="AlphaFoldDB" id="A0A9D1RD14"/>
<accession>A0A9D1RD14</accession>
<organism evidence="1 2">
    <name type="scientific">Candidatus Eubacterium faecipullorum</name>
    <dbReference type="NCBI Taxonomy" id="2838571"/>
    <lineage>
        <taxon>Bacteria</taxon>
        <taxon>Bacillati</taxon>
        <taxon>Bacillota</taxon>
        <taxon>Clostridia</taxon>
        <taxon>Eubacteriales</taxon>
        <taxon>Eubacteriaceae</taxon>
        <taxon>Eubacterium</taxon>
    </lineage>
</organism>
<dbReference type="InterPro" id="IPR008323">
    <property type="entry name" value="UCP033563"/>
</dbReference>
<dbReference type="PANTHER" id="PTHR36454:SF1">
    <property type="entry name" value="DUF1015 DOMAIN-CONTAINING PROTEIN"/>
    <property type="match status" value="1"/>
</dbReference>
<gene>
    <name evidence="1" type="ORF">IAA48_03850</name>
</gene>
<evidence type="ECO:0000313" key="1">
    <source>
        <dbReference type="EMBL" id="HIW85609.1"/>
    </source>
</evidence>
<evidence type="ECO:0000313" key="2">
    <source>
        <dbReference type="Proteomes" id="UP000824205"/>
    </source>
</evidence>
<reference evidence="1" key="1">
    <citation type="journal article" date="2021" name="PeerJ">
        <title>Extensive microbial diversity within the chicken gut microbiome revealed by metagenomics and culture.</title>
        <authorList>
            <person name="Gilroy R."/>
            <person name="Ravi A."/>
            <person name="Getino M."/>
            <person name="Pursley I."/>
            <person name="Horton D.L."/>
            <person name="Alikhan N.F."/>
            <person name="Baker D."/>
            <person name="Gharbi K."/>
            <person name="Hall N."/>
            <person name="Watson M."/>
            <person name="Adriaenssens E.M."/>
            <person name="Foster-Nyarko E."/>
            <person name="Jarju S."/>
            <person name="Secka A."/>
            <person name="Antonio M."/>
            <person name="Oren A."/>
            <person name="Chaudhuri R.R."/>
            <person name="La Ragione R."/>
            <person name="Hildebrand F."/>
            <person name="Pallen M.J."/>
        </authorList>
    </citation>
    <scope>NUCLEOTIDE SEQUENCE</scope>
    <source>
        <strain evidence="1">421</strain>
    </source>
</reference>
<comment type="caution">
    <text evidence="1">The sequence shown here is derived from an EMBL/GenBank/DDBJ whole genome shotgun (WGS) entry which is preliminary data.</text>
</comment>
<dbReference type="PIRSF" id="PIRSF033563">
    <property type="entry name" value="UCP033563"/>
    <property type="match status" value="1"/>
</dbReference>
<sequence>MAVFRAFRAFRPAEKYQRLIPALPYDVMSSEEARQAVKGNPLSFLHIDRAEIDFPPGTSPYEKAVYEKARDNLLALEKSGALLQDEKPCFYIYRQEMNGRVQTGLAGCASIDDYMNNIIKKHEKTLAKKEADRIRHVSVTNANTGPIFLTYRKNEEISAILNSYAGSHLPVYNFEAAGALQTVWVIDDDMINARLTELFKSVKAFYIADGHHRCESAVRVGQMKRYENGGCTGEEEFNFFLAVAFADSDLKIMDYNRVVRDLNGFTPAEFLGRISDSFEVRAENAPCSPQEKHTFGMYLDSKWYSLRAKDKIINDFNPVEALDVSVLQNNLLDPVLGIKDPKNDDRIDFIGGIRGLAELERRANSDMKLAFSMYPTTVQELMAIADAGEIMPPKSTWFEPKLLSGLFIHHLS</sequence>
<dbReference type="Proteomes" id="UP000824205">
    <property type="component" value="Unassembled WGS sequence"/>
</dbReference>
<proteinExistence type="predicted"/>
<reference evidence="1" key="2">
    <citation type="submission" date="2021-04" db="EMBL/GenBank/DDBJ databases">
        <authorList>
            <person name="Gilroy R."/>
        </authorList>
    </citation>
    <scope>NUCLEOTIDE SEQUENCE</scope>
    <source>
        <strain evidence="1">421</strain>
    </source>
</reference>
<dbReference type="PANTHER" id="PTHR36454">
    <property type="entry name" value="LMO2823 PROTEIN"/>
    <property type="match status" value="1"/>
</dbReference>
<dbReference type="Pfam" id="PF06245">
    <property type="entry name" value="DUF1015"/>
    <property type="match status" value="1"/>
</dbReference>
<protein>
    <submittedName>
        <fullName evidence="1">DUF1015 family protein</fullName>
    </submittedName>
</protein>
<name>A0A9D1RD14_9FIRM</name>